<dbReference type="GO" id="GO:0005886">
    <property type="term" value="C:plasma membrane"/>
    <property type="evidence" value="ECO:0007669"/>
    <property type="project" value="InterPro"/>
</dbReference>
<dbReference type="InterPro" id="IPR002126">
    <property type="entry name" value="Cadherin-like_dom"/>
</dbReference>
<evidence type="ECO:0000256" key="3">
    <source>
        <dbReference type="ARBA" id="ARBA00022737"/>
    </source>
</evidence>
<accession>A0AAV7C3A2</accession>
<dbReference type="SMART" id="SM00112">
    <property type="entry name" value="CA"/>
    <property type="match status" value="2"/>
</dbReference>
<name>A0AAV7C3A2_ENGPU</name>
<keyword evidence="4 8" id="KW-0106">Calcium</keyword>
<keyword evidence="3" id="KW-0677">Repeat</keyword>
<reference evidence="10" key="1">
    <citation type="thesis" date="2020" institute="ProQuest LLC" country="789 East Eisenhower Parkway, Ann Arbor, MI, USA">
        <title>Comparative Genomics and Chromosome Evolution.</title>
        <authorList>
            <person name="Mudd A.B."/>
        </authorList>
    </citation>
    <scope>NUCLEOTIDE SEQUENCE</scope>
    <source>
        <strain evidence="10">237g6f4</strain>
        <tissue evidence="10">Blood</tissue>
    </source>
</reference>
<evidence type="ECO:0000256" key="2">
    <source>
        <dbReference type="ARBA" id="ARBA00022692"/>
    </source>
</evidence>
<organism evidence="10 11">
    <name type="scientific">Engystomops pustulosus</name>
    <name type="common">Tungara frog</name>
    <name type="synonym">Physalaemus pustulosus</name>
    <dbReference type="NCBI Taxonomy" id="76066"/>
    <lineage>
        <taxon>Eukaryota</taxon>
        <taxon>Metazoa</taxon>
        <taxon>Chordata</taxon>
        <taxon>Craniata</taxon>
        <taxon>Vertebrata</taxon>
        <taxon>Euteleostomi</taxon>
        <taxon>Amphibia</taxon>
        <taxon>Batrachia</taxon>
        <taxon>Anura</taxon>
        <taxon>Neobatrachia</taxon>
        <taxon>Hyloidea</taxon>
        <taxon>Leptodactylidae</taxon>
        <taxon>Leiuperinae</taxon>
        <taxon>Engystomops</taxon>
    </lineage>
</organism>
<dbReference type="PROSITE" id="PS50268">
    <property type="entry name" value="CADHERIN_2"/>
    <property type="match status" value="2"/>
</dbReference>
<dbReference type="CDD" id="cd11304">
    <property type="entry name" value="Cadherin_repeat"/>
    <property type="match status" value="2"/>
</dbReference>
<dbReference type="Gene3D" id="2.60.40.60">
    <property type="entry name" value="Cadherins"/>
    <property type="match status" value="2"/>
</dbReference>
<dbReference type="InterPro" id="IPR050174">
    <property type="entry name" value="Protocadherin/Cadherin-CA"/>
</dbReference>
<protein>
    <recommendedName>
        <fullName evidence="9">Cadherin domain-containing protein</fullName>
    </recommendedName>
</protein>
<dbReference type="GO" id="GO:0007156">
    <property type="term" value="P:homophilic cell adhesion via plasma membrane adhesion molecules"/>
    <property type="evidence" value="ECO:0007669"/>
    <property type="project" value="InterPro"/>
</dbReference>
<gene>
    <name evidence="10" type="ORF">GDO81_010851</name>
</gene>
<keyword evidence="2" id="KW-0812">Transmembrane</keyword>
<evidence type="ECO:0000256" key="6">
    <source>
        <dbReference type="ARBA" id="ARBA00023136"/>
    </source>
</evidence>
<dbReference type="PANTHER" id="PTHR24028">
    <property type="entry name" value="CADHERIN-87A"/>
    <property type="match status" value="1"/>
</dbReference>
<dbReference type="FunFam" id="2.60.40.60:FF:000001">
    <property type="entry name" value="Protocadherin alpha 2"/>
    <property type="match status" value="1"/>
</dbReference>
<sequence length="148" mass="16686">MLIPSSHNYYKLVTASQLDREAKSDYNVTFMAVDHGSPTMSARKIIHVSVSDVNDNPPLFDKTIYNIYVPEYNQPGSSLYTIHATDLDDKENAQITYSIIQSDIENIPVSSYVSINSMTGVLYARDPLTRQLREFQFQLMAKDSGSPL</sequence>
<evidence type="ECO:0000256" key="7">
    <source>
        <dbReference type="ARBA" id="ARBA00023180"/>
    </source>
</evidence>
<evidence type="ECO:0000256" key="4">
    <source>
        <dbReference type="ARBA" id="ARBA00022837"/>
    </source>
</evidence>
<evidence type="ECO:0000259" key="9">
    <source>
        <dbReference type="PROSITE" id="PS50268"/>
    </source>
</evidence>
<dbReference type="GO" id="GO:0005509">
    <property type="term" value="F:calcium ion binding"/>
    <property type="evidence" value="ECO:0007669"/>
    <property type="project" value="UniProtKB-UniRule"/>
</dbReference>
<keyword evidence="11" id="KW-1185">Reference proteome</keyword>
<evidence type="ECO:0000256" key="5">
    <source>
        <dbReference type="ARBA" id="ARBA00022989"/>
    </source>
</evidence>
<dbReference type="InterPro" id="IPR015919">
    <property type="entry name" value="Cadherin-like_sf"/>
</dbReference>
<dbReference type="InterPro" id="IPR020894">
    <property type="entry name" value="Cadherin_CS"/>
</dbReference>
<proteinExistence type="predicted"/>
<evidence type="ECO:0000313" key="11">
    <source>
        <dbReference type="Proteomes" id="UP000824782"/>
    </source>
</evidence>
<feature type="domain" description="Cadherin" evidence="9">
    <location>
        <begin position="61"/>
        <end position="147"/>
    </location>
</feature>
<feature type="domain" description="Cadherin" evidence="9">
    <location>
        <begin position="12"/>
        <end position="60"/>
    </location>
</feature>
<dbReference type="PROSITE" id="PS00232">
    <property type="entry name" value="CADHERIN_1"/>
    <property type="match status" value="1"/>
</dbReference>
<comment type="caution">
    <text evidence="10">The sequence shown here is derived from an EMBL/GenBank/DDBJ whole genome shotgun (WGS) entry which is preliminary data.</text>
</comment>
<keyword evidence="6" id="KW-0472">Membrane</keyword>
<dbReference type="EMBL" id="WNYA01000004">
    <property type="protein sequence ID" value="KAG8579378.1"/>
    <property type="molecule type" value="Genomic_DNA"/>
</dbReference>
<evidence type="ECO:0000256" key="1">
    <source>
        <dbReference type="ARBA" id="ARBA00004167"/>
    </source>
</evidence>
<keyword evidence="7" id="KW-0325">Glycoprotein</keyword>
<dbReference type="AlphaFoldDB" id="A0AAV7C3A2"/>
<comment type="subcellular location">
    <subcellularLocation>
        <location evidence="1">Membrane</location>
        <topology evidence="1">Single-pass membrane protein</topology>
    </subcellularLocation>
</comment>
<keyword evidence="5" id="KW-1133">Transmembrane helix</keyword>
<dbReference type="SUPFAM" id="SSF49313">
    <property type="entry name" value="Cadherin-like"/>
    <property type="match status" value="2"/>
</dbReference>
<dbReference type="PRINTS" id="PR00205">
    <property type="entry name" value="CADHERIN"/>
</dbReference>
<dbReference type="PANTHER" id="PTHR24028:SF73">
    <property type="entry name" value="PROTOCADHERIN GAMMA-B3-RELATED"/>
    <property type="match status" value="1"/>
</dbReference>
<dbReference type="Proteomes" id="UP000824782">
    <property type="component" value="Unassembled WGS sequence"/>
</dbReference>
<evidence type="ECO:0000256" key="8">
    <source>
        <dbReference type="PROSITE-ProRule" id="PRU00043"/>
    </source>
</evidence>
<evidence type="ECO:0000313" key="10">
    <source>
        <dbReference type="EMBL" id="KAG8579378.1"/>
    </source>
</evidence>
<dbReference type="Pfam" id="PF00028">
    <property type="entry name" value="Cadherin"/>
    <property type="match status" value="1"/>
</dbReference>